<feature type="non-terminal residue" evidence="6">
    <location>
        <position position="303"/>
    </location>
</feature>
<gene>
    <name evidence="6" type="ORF">OESDEN_12121</name>
</gene>
<keyword evidence="2" id="KW-0645">Protease</keyword>
<evidence type="ECO:0000256" key="2">
    <source>
        <dbReference type="ARBA" id="ARBA00022670"/>
    </source>
</evidence>
<dbReference type="SUPFAM" id="SSF53474">
    <property type="entry name" value="alpha/beta-Hydrolases"/>
    <property type="match status" value="1"/>
</dbReference>
<keyword evidence="5" id="KW-0325">Glycoprotein</keyword>
<dbReference type="EMBL" id="KN556454">
    <property type="protein sequence ID" value="KHJ88090.1"/>
    <property type="molecule type" value="Genomic_DNA"/>
</dbReference>
<keyword evidence="7" id="KW-1185">Reference proteome</keyword>
<reference evidence="6 7" key="1">
    <citation type="submission" date="2014-03" db="EMBL/GenBank/DDBJ databases">
        <title>Draft genome of the hookworm Oesophagostomum dentatum.</title>
        <authorList>
            <person name="Mitreva M."/>
        </authorList>
    </citation>
    <scope>NUCLEOTIDE SEQUENCE [LARGE SCALE GENOMIC DNA]</scope>
    <source>
        <strain evidence="6 7">OD-Hann</strain>
    </source>
</reference>
<evidence type="ECO:0000256" key="3">
    <source>
        <dbReference type="ARBA" id="ARBA00022729"/>
    </source>
</evidence>
<protein>
    <recommendedName>
        <fullName evidence="8">Serine carboxypeptidase S28</fullName>
    </recommendedName>
</protein>
<dbReference type="Pfam" id="PF05577">
    <property type="entry name" value="Peptidase_S28"/>
    <property type="match status" value="2"/>
</dbReference>
<dbReference type="PANTHER" id="PTHR11010:SF105">
    <property type="entry name" value="PEPTIDASE S28-RELATED"/>
    <property type="match status" value="1"/>
</dbReference>
<dbReference type="PANTHER" id="PTHR11010">
    <property type="entry name" value="PROTEASE S28 PRO-X CARBOXYPEPTIDASE-RELATED"/>
    <property type="match status" value="1"/>
</dbReference>
<dbReference type="GO" id="GO:0008239">
    <property type="term" value="F:dipeptidyl-peptidase activity"/>
    <property type="evidence" value="ECO:0007669"/>
    <property type="project" value="TreeGrafter"/>
</dbReference>
<dbReference type="GO" id="GO:0006508">
    <property type="term" value="P:proteolysis"/>
    <property type="evidence" value="ECO:0007669"/>
    <property type="project" value="UniProtKB-KW"/>
</dbReference>
<keyword evidence="3" id="KW-0732">Signal</keyword>
<proteinExistence type="inferred from homology"/>
<organism evidence="6 7">
    <name type="scientific">Oesophagostomum dentatum</name>
    <name type="common">Nodular worm</name>
    <dbReference type="NCBI Taxonomy" id="61180"/>
    <lineage>
        <taxon>Eukaryota</taxon>
        <taxon>Metazoa</taxon>
        <taxon>Ecdysozoa</taxon>
        <taxon>Nematoda</taxon>
        <taxon>Chromadorea</taxon>
        <taxon>Rhabditida</taxon>
        <taxon>Rhabditina</taxon>
        <taxon>Rhabditomorpha</taxon>
        <taxon>Strongyloidea</taxon>
        <taxon>Strongylidae</taxon>
        <taxon>Oesophagostomum</taxon>
    </lineage>
</organism>
<accession>A0A0B1SY43</accession>
<name>A0A0B1SY43_OESDE</name>
<evidence type="ECO:0000313" key="6">
    <source>
        <dbReference type="EMBL" id="KHJ88090.1"/>
    </source>
</evidence>
<comment type="similarity">
    <text evidence="1">Belongs to the peptidase S28 family.</text>
</comment>
<dbReference type="OrthoDB" id="1735038at2759"/>
<evidence type="ECO:0000256" key="4">
    <source>
        <dbReference type="ARBA" id="ARBA00022801"/>
    </source>
</evidence>
<keyword evidence="4" id="KW-0378">Hydrolase</keyword>
<sequence length="303" mass="34135">MFETTNGGPGNIFGMGVPLSYFINMCTEVFGPKYNIDFTAKAVRETNIRYGGADGYRAGNKRLLFALSVARLQGTNAVITNGRNDPWTRLGKTTSYDESVVCFQITANLEQTWEMPRARTVYPKSKPIKAPALPSHKAYPDWSHYKRMHLGRPPMGFVRPKPPKIKQVTQKAKRDFITQPMNHFNDEDMRVFQQKYYINSAYAKSDGPIFLIIGGETPMSSAWVEGQDMFHMVLAQKFGATVFALEHRYYGDSIVGGTVDDPNPDLKYLSSLQMLHDVAHFIRTKNTEMGNSSPWITFGGSYG</sequence>
<evidence type="ECO:0000313" key="7">
    <source>
        <dbReference type="Proteomes" id="UP000053660"/>
    </source>
</evidence>
<dbReference type="GO" id="GO:0070008">
    <property type="term" value="F:serine-type exopeptidase activity"/>
    <property type="evidence" value="ECO:0007669"/>
    <property type="project" value="InterPro"/>
</dbReference>
<dbReference type="Proteomes" id="UP000053660">
    <property type="component" value="Unassembled WGS sequence"/>
</dbReference>
<dbReference type="InterPro" id="IPR029058">
    <property type="entry name" value="AB_hydrolase_fold"/>
</dbReference>
<evidence type="ECO:0000256" key="1">
    <source>
        <dbReference type="ARBA" id="ARBA00011079"/>
    </source>
</evidence>
<dbReference type="AlphaFoldDB" id="A0A0B1SY43"/>
<evidence type="ECO:0008006" key="8">
    <source>
        <dbReference type="Google" id="ProtNLM"/>
    </source>
</evidence>
<dbReference type="Gene3D" id="3.40.50.1820">
    <property type="entry name" value="alpha/beta hydrolase"/>
    <property type="match status" value="2"/>
</dbReference>
<evidence type="ECO:0000256" key="5">
    <source>
        <dbReference type="ARBA" id="ARBA00023180"/>
    </source>
</evidence>
<dbReference type="InterPro" id="IPR008758">
    <property type="entry name" value="Peptidase_S28"/>
</dbReference>